<accession>A0ABV1VXM0</accession>
<dbReference type="Pfam" id="PF17765">
    <property type="entry name" value="MLTR_LBD"/>
    <property type="match status" value="1"/>
</dbReference>
<name>A0ABV1VXM0_9ACTN</name>
<protein>
    <submittedName>
        <fullName evidence="2">Helix-turn-helix transcriptional regulator</fullName>
    </submittedName>
</protein>
<dbReference type="Gene3D" id="3.30.450.180">
    <property type="match status" value="1"/>
</dbReference>
<dbReference type="PANTHER" id="PTHR35010:SF4">
    <property type="entry name" value="BLL5781 PROTEIN"/>
    <property type="match status" value="1"/>
</dbReference>
<feature type="domain" description="HTH cro/C1-type" evidence="1">
    <location>
        <begin position="11"/>
        <end position="65"/>
    </location>
</feature>
<dbReference type="RefSeq" id="WP_086727582.1">
    <property type="nucleotide sequence ID" value="NZ_MUBM01000191.1"/>
</dbReference>
<proteinExistence type="predicted"/>
<dbReference type="Gene3D" id="1.10.260.40">
    <property type="entry name" value="lambda repressor-like DNA-binding domains"/>
    <property type="match status" value="1"/>
</dbReference>
<dbReference type="Pfam" id="PF13560">
    <property type="entry name" value="HTH_31"/>
    <property type="match status" value="1"/>
</dbReference>
<dbReference type="Proteomes" id="UP001458415">
    <property type="component" value="Unassembled WGS sequence"/>
</dbReference>
<comment type="caution">
    <text evidence="2">The sequence shown here is derived from an EMBL/GenBank/DDBJ whole genome shotgun (WGS) entry which is preliminary data.</text>
</comment>
<reference evidence="2 3" key="1">
    <citation type="submission" date="2024-06" db="EMBL/GenBank/DDBJ databases">
        <title>The Natural Products Discovery Center: Release of the First 8490 Sequenced Strains for Exploring Actinobacteria Biosynthetic Diversity.</title>
        <authorList>
            <person name="Kalkreuter E."/>
            <person name="Kautsar S.A."/>
            <person name="Yang D."/>
            <person name="Bader C.D."/>
            <person name="Teijaro C.N."/>
            <person name="Fluegel L."/>
            <person name="Davis C.M."/>
            <person name="Simpson J.R."/>
            <person name="Lauterbach L."/>
            <person name="Steele A.D."/>
            <person name="Gui C."/>
            <person name="Meng S."/>
            <person name="Li G."/>
            <person name="Viehrig K."/>
            <person name="Ye F."/>
            <person name="Su P."/>
            <person name="Kiefer A.F."/>
            <person name="Nichols A."/>
            <person name="Cepeda A.J."/>
            <person name="Yan W."/>
            <person name="Fan B."/>
            <person name="Jiang Y."/>
            <person name="Adhikari A."/>
            <person name="Zheng C.-J."/>
            <person name="Schuster L."/>
            <person name="Cowan T.M."/>
            <person name="Smanski M.J."/>
            <person name="Chevrette M.G."/>
            <person name="De Carvalho L.P.S."/>
            <person name="Shen B."/>
        </authorList>
    </citation>
    <scope>NUCLEOTIDE SEQUENCE [LARGE SCALE GENOMIC DNA]</scope>
    <source>
        <strain evidence="2 3">NPDC000634</strain>
    </source>
</reference>
<dbReference type="SMART" id="SM00530">
    <property type="entry name" value="HTH_XRE"/>
    <property type="match status" value="1"/>
</dbReference>
<dbReference type="PROSITE" id="PS50943">
    <property type="entry name" value="HTH_CROC1"/>
    <property type="match status" value="1"/>
</dbReference>
<organism evidence="2 3">
    <name type="scientific">Streptomyces carpinensis</name>
    <dbReference type="NCBI Taxonomy" id="66369"/>
    <lineage>
        <taxon>Bacteria</taxon>
        <taxon>Bacillati</taxon>
        <taxon>Actinomycetota</taxon>
        <taxon>Actinomycetes</taxon>
        <taxon>Kitasatosporales</taxon>
        <taxon>Streptomycetaceae</taxon>
        <taxon>Streptomyces</taxon>
    </lineage>
</organism>
<evidence type="ECO:0000259" key="1">
    <source>
        <dbReference type="PROSITE" id="PS50943"/>
    </source>
</evidence>
<evidence type="ECO:0000313" key="3">
    <source>
        <dbReference type="Proteomes" id="UP001458415"/>
    </source>
</evidence>
<dbReference type="InterPro" id="IPR041413">
    <property type="entry name" value="MLTR_LBD"/>
</dbReference>
<dbReference type="InterPro" id="IPR001387">
    <property type="entry name" value="Cro/C1-type_HTH"/>
</dbReference>
<dbReference type="SUPFAM" id="SSF47413">
    <property type="entry name" value="lambda repressor-like DNA-binding domains"/>
    <property type="match status" value="1"/>
</dbReference>
<dbReference type="InterPro" id="IPR010982">
    <property type="entry name" value="Lambda_DNA-bd_dom_sf"/>
</dbReference>
<dbReference type="EMBL" id="JBEPCU010000060">
    <property type="protein sequence ID" value="MER6976688.1"/>
    <property type="molecule type" value="Genomic_DNA"/>
</dbReference>
<evidence type="ECO:0000313" key="2">
    <source>
        <dbReference type="EMBL" id="MER6976688.1"/>
    </source>
</evidence>
<gene>
    <name evidence="2" type="ORF">ABT317_06530</name>
</gene>
<keyword evidence="3" id="KW-1185">Reference proteome</keyword>
<dbReference type="CDD" id="cd00093">
    <property type="entry name" value="HTH_XRE"/>
    <property type="match status" value="1"/>
</dbReference>
<dbReference type="PANTHER" id="PTHR35010">
    <property type="entry name" value="BLL4672 PROTEIN-RELATED"/>
    <property type="match status" value="1"/>
</dbReference>
<sequence length="272" mass="29787">MVTTEPVGSLVRRWREQRRRSQLDVALAANLSTRHLSYIETGRATPSRNMIERLCEELDVPLRERNSLYLAAGFAPVHRERSLDDLGAARSAVAAVLAGHEPNPALAVNARWDLLTANAAAMVFLADLPPALCRPPINVLRATLHPEGLSRRIRNLGQWRSHVLRRVRRQLSRGAVEGLAALLAEIESYPVPEDHTDQEGVGDLVVPMLLSTDHGDLSLLYTTTVFGFPRDVTLDEIAIETFFPADAATAELLRVMSPAPAGSSSRSVGAVR</sequence>